<name>A0A090QRJ4_9GAMM</name>
<dbReference type="EMBL" id="BBMN01000007">
    <property type="protein sequence ID" value="GAL05496.1"/>
    <property type="molecule type" value="Genomic_DNA"/>
</dbReference>
<evidence type="ECO:0000313" key="2">
    <source>
        <dbReference type="EMBL" id="GAL05496.1"/>
    </source>
</evidence>
<comment type="caution">
    <text evidence="2">The sequence shown here is derived from an EMBL/GenBank/DDBJ whole genome shotgun (WGS) entry which is preliminary data.</text>
</comment>
<gene>
    <name evidence="2" type="ORF">JCM19237_586</name>
</gene>
<protein>
    <submittedName>
        <fullName evidence="2">Uncharacterized protein</fullName>
    </submittedName>
</protein>
<accession>A0A090QRJ4</accession>
<evidence type="ECO:0000256" key="1">
    <source>
        <dbReference type="SAM" id="Phobius"/>
    </source>
</evidence>
<proteinExistence type="predicted"/>
<feature type="transmembrane region" description="Helical" evidence="1">
    <location>
        <begin position="13"/>
        <end position="36"/>
    </location>
</feature>
<keyword evidence="1" id="KW-0472">Membrane</keyword>
<reference evidence="2 3" key="1">
    <citation type="journal article" date="2014" name="Genome Announc.">
        <title>Draft Genome Sequences of Two Vibrionaceae Species, Vibrio ponticus C121 and Photobacterium aphoticum C119, Isolated as Coral Reef Microbiota.</title>
        <authorList>
            <person name="Al-saari N."/>
            <person name="Meirelles P.M."/>
            <person name="Mino S."/>
            <person name="Suda W."/>
            <person name="Oshima K."/>
            <person name="Hattori M."/>
            <person name="Ohkuma M."/>
            <person name="Thompson F.L."/>
            <person name="Gomez-Gil B."/>
            <person name="Sawabe T."/>
            <person name="Sawabe T."/>
        </authorList>
    </citation>
    <scope>NUCLEOTIDE SEQUENCE [LARGE SCALE GENOMIC DNA]</scope>
    <source>
        <strain evidence="2 3">JCM 19237</strain>
    </source>
</reference>
<evidence type="ECO:0000313" key="3">
    <source>
        <dbReference type="Proteomes" id="UP000029227"/>
    </source>
</evidence>
<sequence length="38" mass="4143">MEPGYKDPYSAKYFFGLIVALGLPTLPASLTLFSLFSS</sequence>
<organism evidence="2 3">
    <name type="scientific">Photobacterium aphoticum</name>
    <dbReference type="NCBI Taxonomy" id="754436"/>
    <lineage>
        <taxon>Bacteria</taxon>
        <taxon>Pseudomonadati</taxon>
        <taxon>Pseudomonadota</taxon>
        <taxon>Gammaproteobacteria</taxon>
        <taxon>Vibrionales</taxon>
        <taxon>Vibrionaceae</taxon>
        <taxon>Photobacterium</taxon>
    </lineage>
</organism>
<dbReference type="AlphaFoldDB" id="A0A090QRJ4"/>
<dbReference type="Proteomes" id="UP000029227">
    <property type="component" value="Unassembled WGS sequence"/>
</dbReference>
<keyword evidence="1" id="KW-0812">Transmembrane</keyword>
<keyword evidence="1" id="KW-1133">Transmembrane helix</keyword>